<dbReference type="Pfam" id="PF13481">
    <property type="entry name" value="AAA_25"/>
    <property type="match status" value="1"/>
</dbReference>
<protein>
    <recommendedName>
        <fullName evidence="1">DUF3854 domain-containing protein</fullName>
    </recommendedName>
</protein>
<dbReference type="InterPro" id="IPR024385">
    <property type="entry name" value="DUF3854"/>
</dbReference>
<dbReference type="SUPFAM" id="SSF52540">
    <property type="entry name" value="P-loop containing nucleoside triphosphate hydrolases"/>
    <property type="match status" value="1"/>
</dbReference>
<evidence type="ECO:0000313" key="2">
    <source>
        <dbReference type="EMBL" id="CAA9344163.1"/>
    </source>
</evidence>
<proteinExistence type="predicted"/>
<dbReference type="InterPro" id="IPR034154">
    <property type="entry name" value="TOPRIM_DnaG/twinkle"/>
</dbReference>
<organism evidence="2">
    <name type="scientific">uncultured Chloroflexia bacterium</name>
    <dbReference type="NCBI Taxonomy" id="1672391"/>
    <lineage>
        <taxon>Bacteria</taxon>
        <taxon>Bacillati</taxon>
        <taxon>Chloroflexota</taxon>
        <taxon>Chloroflexia</taxon>
        <taxon>environmental samples</taxon>
    </lineage>
</organism>
<reference evidence="2" key="1">
    <citation type="submission" date="2020-02" db="EMBL/GenBank/DDBJ databases">
        <authorList>
            <person name="Meier V. D."/>
        </authorList>
    </citation>
    <scope>NUCLEOTIDE SEQUENCE</scope>
    <source>
        <strain evidence="2">AVDCRST_MAG93</strain>
    </source>
</reference>
<feature type="non-terminal residue" evidence="2">
    <location>
        <position position="592"/>
    </location>
</feature>
<gene>
    <name evidence="2" type="ORF">AVDCRST_MAG93-6800</name>
</gene>
<dbReference type="EMBL" id="CADCTR010002290">
    <property type="protein sequence ID" value="CAA9344163.1"/>
    <property type="molecule type" value="Genomic_DNA"/>
</dbReference>
<sequence length="592" mass="64854">MSSTNGHTSQPKGVSAEIAHERGYTYVKSLAQLNALEPRFTDPQQRTPALLIPQYRLGADGVHAWSERPEHPRIAQGGKTIKYEHPAGVPTCFDVLPRYQPSLADTTIPIWITEGAKKADALASAFGSAIVPINIGGVWNWRRRETSGASIPHPDFDGIAWAGRQVTLAYDNDVTRKREVQDAVKALARYLKGRGATVRVLVLPDDGEKVGVDDAIAAGMTTDTLRALLRNVEDLPRPTESEPRPRRWLAEDEIDQLRPPMWLIKSIIPAGEVTMVSGPGDTGKTFILLDMAKRVAQHYPVMYIAAEDASGIRVRKRAWEVHHHSPKNGNFLMWSGVLPLFDASEVDSFIDEVRALGLRMIVIDTLSQSISGADENSNGDMRIVLEHCQRIAHETGASVVFIHHTTKNGDTFRGASALKNDSYAHLEVSRDDDLIRLECGRVKNSAPFAPRYFKLVDVATDMADEEGAAITSCVIAPADRVVAGDTLTRNQMAMLGSLLLMTDAQGGAATTELQTASKLVGNSFYGALKRLRALGLVDKGEKRTDPLYITTAGRNRLAQESDNPEHHQDGVTINVAPPFEVNTRLQLLPLLP</sequence>
<accession>A0A6J4LWH2</accession>
<dbReference type="InterPro" id="IPR027417">
    <property type="entry name" value="P-loop_NTPase"/>
</dbReference>
<name>A0A6J4LWH2_9CHLR</name>
<dbReference type="Pfam" id="PF12965">
    <property type="entry name" value="DUF3854"/>
    <property type="match status" value="1"/>
</dbReference>
<dbReference type="CDD" id="cd01029">
    <property type="entry name" value="TOPRIM_primases"/>
    <property type="match status" value="1"/>
</dbReference>
<feature type="domain" description="DUF3854" evidence="1">
    <location>
        <begin position="104"/>
        <end position="218"/>
    </location>
</feature>
<evidence type="ECO:0000259" key="1">
    <source>
        <dbReference type="Pfam" id="PF12965"/>
    </source>
</evidence>
<dbReference type="Gene3D" id="3.40.50.300">
    <property type="entry name" value="P-loop containing nucleotide triphosphate hydrolases"/>
    <property type="match status" value="1"/>
</dbReference>
<dbReference type="AlphaFoldDB" id="A0A6J4LWH2"/>